<dbReference type="VEuPathDB" id="VectorBase:BGLB002459"/>
<dbReference type="AlphaFoldDB" id="A0A2C9JH44"/>
<dbReference type="KEGG" id="bgt:106059660"/>
<dbReference type="InterPro" id="IPR053164">
    <property type="entry name" value="IS1016-like_transposase"/>
</dbReference>
<evidence type="ECO:0000313" key="2">
    <source>
        <dbReference type="EnsemblMetazoa" id="BGLB002459-PB"/>
    </source>
</evidence>
<accession>A0A2C9JH44</accession>
<name>A0A2C9JH44_BIOGL</name>
<dbReference type="PANTHER" id="PTHR47163:SF2">
    <property type="entry name" value="SI:DKEY-17M8.2"/>
    <property type="match status" value="1"/>
</dbReference>
<dbReference type="Proteomes" id="UP000076420">
    <property type="component" value="Unassembled WGS sequence"/>
</dbReference>
<dbReference type="NCBIfam" id="NF033547">
    <property type="entry name" value="transpos_IS1595"/>
    <property type="match status" value="1"/>
</dbReference>
<organism evidence="2 3">
    <name type="scientific">Biomphalaria glabrata</name>
    <name type="common">Bloodfluke planorb</name>
    <name type="synonym">Freshwater snail</name>
    <dbReference type="NCBI Taxonomy" id="6526"/>
    <lineage>
        <taxon>Eukaryota</taxon>
        <taxon>Metazoa</taxon>
        <taxon>Spiralia</taxon>
        <taxon>Lophotrochozoa</taxon>
        <taxon>Mollusca</taxon>
        <taxon>Gastropoda</taxon>
        <taxon>Heterobranchia</taxon>
        <taxon>Euthyneura</taxon>
        <taxon>Panpulmonata</taxon>
        <taxon>Hygrophila</taxon>
        <taxon>Lymnaeoidea</taxon>
        <taxon>Planorbidae</taxon>
        <taxon>Biomphalaria</taxon>
    </lineage>
</organism>
<dbReference type="VEuPathDB" id="VectorBase:BGLAX_052378"/>
<gene>
    <name evidence="2" type="primary">106059660</name>
</gene>
<dbReference type="InterPro" id="IPR024445">
    <property type="entry name" value="Tnp_ISXO2-like"/>
</dbReference>
<evidence type="ECO:0000259" key="1">
    <source>
        <dbReference type="SMART" id="SM01126"/>
    </source>
</evidence>
<dbReference type="SMART" id="SM01126">
    <property type="entry name" value="DDE_Tnp_IS1595"/>
    <property type="match status" value="1"/>
</dbReference>
<feature type="domain" description="ISXO2-like transposase" evidence="1">
    <location>
        <begin position="149"/>
        <end position="295"/>
    </location>
</feature>
<reference evidence="2" key="1">
    <citation type="submission" date="2020-05" db="UniProtKB">
        <authorList>
            <consortium name="EnsemblMetazoa"/>
        </authorList>
    </citation>
    <scope>IDENTIFICATION</scope>
    <source>
        <strain evidence="2">BB02</strain>
    </source>
</reference>
<proteinExistence type="predicted"/>
<sequence length="318" mass="36719">MQLLDVIHYPFIVYVSAMHISQVADIVRDVETAREFLQDRRILRRTAPNCPLPECGREMTEINSADRKDGKYYRCPSHKGKKLSLREDSFLSQSQLSLEEFIWLVYFWSKSSSNAMVMETLKFSSGTVVDWFNYFRNICRRYLTLHPIRIGGVGHVVEIDESVVAKRKYHVGRHVPPKWVFGGIDTTTDNGFMVFVEDRSANTLLPIIEQYIEPGTMIHSDAWAAYNGIAHLPVLPPYQHNVVNHSTNFVDPATGATTNHVERMWKSMKQKLKRMSGTSDDLLQSHIDEFLWRQRRGKTGDDAFENILFDISTFYPLP</sequence>
<dbReference type="Pfam" id="PF12762">
    <property type="entry name" value="DDE_Tnp_IS1595"/>
    <property type="match status" value="1"/>
</dbReference>
<dbReference type="PANTHER" id="PTHR47163">
    <property type="entry name" value="DDE_TNP_IS1595 DOMAIN-CONTAINING PROTEIN"/>
    <property type="match status" value="1"/>
</dbReference>
<protein>
    <recommendedName>
        <fullName evidence="1">ISXO2-like transposase domain-containing protein</fullName>
    </recommendedName>
</protein>
<dbReference type="EnsemblMetazoa" id="BGLB002459-RB">
    <property type="protein sequence ID" value="BGLB002459-PB"/>
    <property type="gene ID" value="BGLB002459"/>
</dbReference>
<evidence type="ECO:0000313" key="3">
    <source>
        <dbReference type="Proteomes" id="UP000076420"/>
    </source>
</evidence>